<evidence type="ECO:0000313" key="1">
    <source>
        <dbReference type="EMBL" id="QNP55129.1"/>
    </source>
</evidence>
<dbReference type="SUPFAM" id="SSF53756">
    <property type="entry name" value="UDP-Glycosyltransferase/glycogen phosphorylase"/>
    <property type="match status" value="1"/>
</dbReference>
<dbReference type="Proteomes" id="UP000516117">
    <property type="component" value="Chromosome"/>
</dbReference>
<name>A0A7H0H3L3_9ACTN</name>
<proteinExistence type="predicted"/>
<accession>A0A7H0H3L3</accession>
<dbReference type="RefSeq" id="WP_187720265.1">
    <property type="nucleotide sequence ID" value="NZ_BAABBL010000007.1"/>
</dbReference>
<keyword evidence="2" id="KW-1185">Reference proteome</keyword>
<organism evidence="1 2">
    <name type="scientific">Tessaracoccus defluvii</name>
    <dbReference type="NCBI Taxonomy" id="1285901"/>
    <lineage>
        <taxon>Bacteria</taxon>
        <taxon>Bacillati</taxon>
        <taxon>Actinomycetota</taxon>
        <taxon>Actinomycetes</taxon>
        <taxon>Propionibacteriales</taxon>
        <taxon>Propionibacteriaceae</taxon>
        <taxon>Tessaracoccus</taxon>
    </lineage>
</organism>
<keyword evidence="1" id="KW-0808">Transferase</keyword>
<dbReference type="GO" id="GO:0016740">
    <property type="term" value="F:transferase activity"/>
    <property type="evidence" value="ECO:0007669"/>
    <property type="project" value="UniProtKB-KW"/>
</dbReference>
<dbReference type="EMBL" id="CP060789">
    <property type="protein sequence ID" value="QNP55129.1"/>
    <property type="molecule type" value="Genomic_DNA"/>
</dbReference>
<protein>
    <submittedName>
        <fullName evidence="1">Glycosyl transferase family 1</fullName>
    </submittedName>
</protein>
<dbReference type="Pfam" id="PF13692">
    <property type="entry name" value="Glyco_trans_1_4"/>
    <property type="match status" value="1"/>
</dbReference>
<dbReference type="AlphaFoldDB" id="A0A7H0H3L3"/>
<gene>
    <name evidence="1" type="ORF">H9L22_12815</name>
</gene>
<evidence type="ECO:0000313" key="2">
    <source>
        <dbReference type="Proteomes" id="UP000516117"/>
    </source>
</evidence>
<sequence length="366" mass="40804">MSPRMIFHVPFVLDENAGSASGIRPVQMRNAFRDLGYDVTVVSGHSKERGAAMRAVREAVRRGETFDFCYSESSTMPMSMTDPNHLPLHPLQDYAFFRELRRAGIRVGHFLRDFYWAFPEYRRSNKFPKREVALAGYRWDMLNYPRHVDRLYLPSAGMGAYLNLPASLLDELPPGQGWTEPTPGPTSGVHLFYVGGVGPHYRLHRFVEAVHLARSGGVDVTLTLCTPVDQWNAALPEYAEWISDGIRVVQGHGAALRPYFEASNVGALMVEPEEYRSFAAPVKLFDYLGAGKPVLASEGTHAAALAAREGWGWSIPYDTTAIADWLTRAAADPTVLTDKATAVAEGRRRHTWRARAQKVASDLSPR</sequence>
<dbReference type="Gene3D" id="3.40.50.2000">
    <property type="entry name" value="Glycogen Phosphorylase B"/>
    <property type="match status" value="1"/>
</dbReference>
<dbReference type="KEGG" id="tdf:H9L22_12815"/>
<reference evidence="1 2" key="1">
    <citation type="submission" date="2020-08" db="EMBL/GenBank/DDBJ databases">
        <title>Genome sequence of Tessaracoccus defluvii JCM 17540T.</title>
        <authorList>
            <person name="Hyun D.-W."/>
            <person name="Bae J.-W."/>
        </authorList>
    </citation>
    <scope>NUCLEOTIDE SEQUENCE [LARGE SCALE GENOMIC DNA]</scope>
    <source>
        <strain evidence="1 2">JCM 17540</strain>
    </source>
</reference>